<evidence type="ECO:0008006" key="3">
    <source>
        <dbReference type="Google" id="ProtNLM"/>
    </source>
</evidence>
<gene>
    <name evidence="1" type="ORF">CRU90_03725</name>
</gene>
<comment type="caution">
    <text evidence="1">The sequence shown here is derived from an EMBL/GenBank/DDBJ whole genome shotgun (WGS) entry which is preliminary data.</text>
</comment>
<evidence type="ECO:0000313" key="1">
    <source>
        <dbReference type="EMBL" id="RXJ85076.1"/>
    </source>
</evidence>
<proteinExistence type="predicted"/>
<dbReference type="OrthoDB" id="5338450at2"/>
<dbReference type="RefSeq" id="WP_128985938.1">
    <property type="nucleotide sequence ID" value="NZ_PDJZ01000003.1"/>
</dbReference>
<dbReference type="EMBL" id="PDJZ01000003">
    <property type="protein sequence ID" value="RXJ85076.1"/>
    <property type="molecule type" value="Genomic_DNA"/>
</dbReference>
<sequence length="269" mass="30969">MIKKLFLFTALNVALFANLNDNIRDILGVSEYNTHRNLINHLFKNQNSFYSNGQIDYVKITEVLSNNNLLKLNLGSTQDLFVTFNFNSNPKISLKNISDIIRILGNQNYITQEEVVVNNQLKWTVKIKTAAAISPLRLSQELQKVNSRILDIKREGSNKWSYSIDASNSKIYRTEDLINNSQLSLKKPQRPYIVEVDNISNININSTAGNNWHPNIVFYDKNYNILEIVEKDSLHRSLRLSVPNSTKYIKIDDFYSLANIKQGLNITKE</sequence>
<accession>A0A4Q0ZMY8</accession>
<name>A0A4Q0ZMY8_9BACT</name>
<reference evidence="1 2" key="1">
    <citation type="submission" date="2017-10" db="EMBL/GenBank/DDBJ databases">
        <title>Genomics of the genus Arcobacter.</title>
        <authorList>
            <person name="Perez-Cataluna A."/>
            <person name="Figueras M.J."/>
        </authorList>
    </citation>
    <scope>NUCLEOTIDE SEQUENCE [LARGE SCALE GENOMIC DNA]</scope>
    <source>
        <strain evidence="1 2">F26</strain>
    </source>
</reference>
<dbReference type="Proteomes" id="UP000290870">
    <property type="component" value="Unassembled WGS sequence"/>
</dbReference>
<organism evidence="1 2">
    <name type="scientific">Arcobacter cloacae</name>
    <dbReference type="NCBI Taxonomy" id="1054034"/>
    <lineage>
        <taxon>Bacteria</taxon>
        <taxon>Pseudomonadati</taxon>
        <taxon>Campylobacterota</taxon>
        <taxon>Epsilonproteobacteria</taxon>
        <taxon>Campylobacterales</taxon>
        <taxon>Arcobacteraceae</taxon>
        <taxon>Arcobacter</taxon>
    </lineage>
</organism>
<evidence type="ECO:0000313" key="2">
    <source>
        <dbReference type="Proteomes" id="UP000290870"/>
    </source>
</evidence>
<dbReference type="AlphaFoldDB" id="A0A4Q0ZMY8"/>
<protein>
    <recommendedName>
        <fullName evidence="3">Periplasmic protein</fullName>
    </recommendedName>
</protein>